<organism evidence="2 3">
    <name type="scientific">Acetobacter sacchari</name>
    <dbReference type="NCBI Taxonomy" id="2661687"/>
    <lineage>
        <taxon>Bacteria</taxon>
        <taxon>Pseudomonadati</taxon>
        <taxon>Pseudomonadota</taxon>
        <taxon>Alphaproteobacteria</taxon>
        <taxon>Acetobacterales</taxon>
        <taxon>Acetobacteraceae</taxon>
        <taxon>Acetobacter</taxon>
    </lineage>
</organism>
<evidence type="ECO:0000313" key="3">
    <source>
        <dbReference type="Proteomes" id="UP000664771"/>
    </source>
</evidence>
<dbReference type="Pfam" id="PF01526">
    <property type="entry name" value="DDE_Tnp_Tn3"/>
    <property type="match status" value="1"/>
</dbReference>
<protein>
    <submittedName>
        <fullName evidence="2">Tn3 family transposase</fullName>
    </submittedName>
</protein>
<name>A0ABS3LWN1_9PROT</name>
<comment type="caution">
    <text evidence="2">The sequence shown here is derived from an EMBL/GenBank/DDBJ whole genome shotgun (WGS) entry which is preliminary data.</text>
</comment>
<evidence type="ECO:0000259" key="1">
    <source>
        <dbReference type="Pfam" id="PF01526"/>
    </source>
</evidence>
<evidence type="ECO:0000313" key="2">
    <source>
        <dbReference type="EMBL" id="MBO1360330.1"/>
    </source>
</evidence>
<accession>A0ABS3LWN1</accession>
<feature type="domain" description="Tn3 transposase DDE" evidence="1">
    <location>
        <begin position="3"/>
        <end position="40"/>
    </location>
</feature>
<dbReference type="Proteomes" id="UP000664771">
    <property type="component" value="Unassembled WGS sequence"/>
</dbReference>
<gene>
    <name evidence="2" type="ORF">J2D73_11075</name>
</gene>
<keyword evidence="3" id="KW-1185">Reference proteome</keyword>
<reference evidence="2 3" key="1">
    <citation type="submission" date="2021-03" db="EMBL/GenBank/DDBJ databases">
        <title>The complete genome sequence of Acetobacter sacchari TBRC 11175.</title>
        <authorList>
            <person name="Charoenyingcharoen P."/>
            <person name="Yukphan P."/>
        </authorList>
    </citation>
    <scope>NUCLEOTIDE SEQUENCE [LARGE SCALE GENOMIC DNA]</scope>
    <source>
        <strain evidence="2 3">TBRC 11175</strain>
    </source>
</reference>
<proteinExistence type="predicted"/>
<sequence length="48" mass="5223">MVLRPLLGKRINTNTIGEPWGEVLRLVASLKAGNVAPSAMQFDTSVDR</sequence>
<dbReference type="InterPro" id="IPR002513">
    <property type="entry name" value="Tn3_Tnp_DDE_dom"/>
</dbReference>
<dbReference type="EMBL" id="JAFVMF010000010">
    <property type="protein sequence ID" value="MBO1360330.1"/>
    <property type="molecule type" value="Genomic_DNA"/>
</dbReference>